<dbReference type="NCBIfam" id="TIGR03696">
    <property type="entry name" value="Rhs_assc_core"/>
    <property type="match status" value="1"/>
</dbReference>
<name>A0ABS4TEC8_9PSEU</name>
<dbReference type="InterPro" id="IPR013320">
    <property type="entry name" value="ConA-like_dom_sf"/>
</dbReference>
<keyword evidence="1" id="KW-0677">Repeat</keyword>
<feature type="region of interest" description="Disordered" evidence="2">
    <location>
        <begin position="1545"/>
        <end position="1566"/>
    </location>
</feature>
<dbReference type="PANTHER" id="PTHR32305:SF15">
    <property type="entry name" value="PROTEIN RHSA-RELATED"/>
    <property type="match status" value="1"/>
</dbReference>
<accession>A0ABS4TEC8</accession>
<dbReference type="Proteomes" id="UP001519332">
    <property type="component" value="Unassembled WGS sequence"/>
</dbReference>
<dbReference type="InterPro" id="IPR045351">
    <property type="entry name" value="DUF6531"/>
</dbReference>
<dbReference type="Pfam" id="PF25023">
    <property type="entry name" value="TEN_YD-shell"/>
    <property type="match status" value="1"/>
</dbReference>
<protein>
    <submittedName>
        <fullName evidence="4">RHS repeat-associated protein</fullName>
    </submittedName>
</protein>
<feature type="region of interest" description="Disordered" evidence="2">
    <location>
        <begin position="2085"/>
        <end position="2110"/>
    </location>
</feature>
<proteinExistence type="predicted"/>
<dbReference type="Pfam" id="PF05593">
    <property type="entry name" value="RHS_repeat"/>
    <property type="match status" value="3"/>
</dbReference>
<dbReference type="CDD" id="cd00081">
    <property type="entry name" value="Hint"/>
    <property type="match status" value="1"/>
</dbReference>
<dbReference type="InterPro" id="IPR006530">
    <property type="entry name" value="YD"/>
</dbReference>
<gene>
    <name evidence="4" type="ORF">JOF56_003150</name>
</gene>
<keyword evidence="5" id="KW-1185">Reference proteome</keyword>
<sequence length="3171" mass="336866">MVFLSATGDGVLTSLWPGDANPFGSSAWGVGGSATRPEQRQGSAAGKPHVVTASSGNRTVPQSSRGLYPALDFTRQEAQPVKTLPEAPVTGFDPKLSREVPEARGASHRTYDNPDGSRSTEFSVDPVHYRKPDGSWAPVGTKLTPADGGGWRNTADAVNLRLAEWADARDVATIGLDAEHAISFGLNGATHTAGRADGDTVTYPGALAETDLRLQAKAGSVKEILVLRSPKAPRSFVFPLHLSGLSASMAGGKVVLTDSSGKPRGVIPPGFMNDTGQRPATSTGVRYELVKAGDAPALQVTLDSAWLDAPERVYPVEVDPTVESTIDRGLADTSMVVQGSGTVPGSATLPAGMSGGVPTASYLKFNGLADTLRGQAIFGASLSLYNQGADSCTPRPIGVYPVTEPWTPDGRYSYPGPAVGNALASATFAHRSTPDATGASCPATWENMGLLTAGAALVRQWVTDPAKNNGLSLRASDTDPTAWKSFGGTTSNVQPVLWVTHSDYDAQYDIDNAVPNPPVLETKPGTLKVSVTNTGPATWDPSSVNLTYQVDGSPYRVVAASLAGSVPTNAKVQLDAVIEALPPGSHRLTFTMMHTTGQTGSPFARSLSVTLMVPDGSQVIRDLYPPNGYQAPTLTPQLSTVSNGTAAPGATRTYRFEICDTNAAKAPVNCTSHSAPSRTLQIPANRLRWNRTYQWRAFVSVNGQEGAPSPYSALLTFVPQPKVAALLSSAQAGIAGNAFDPQSGNYTTRATDAVVANAGPALSVLRTYNSLDPRRDSMFGEGWSNRYDMRLTSDPDSSGNVVVTYVNGQQFRFGYNPQDQTYSPPPGRTESLIPNGDGWNLLDGSGTVYQFSASGRLIRITDPSGRSVVLSYDATGTMLTKVQVVTADFGGVGRALSFTWAGGHVTTVTTDPVAAYGADPATASPLIWRYTYERDKLVQVCPPGVTVAPCTRYTYAAGSHYRSVVMDAGPASYWRLGEASGEPTAQSENITNLGVDTGAYHNVALGAPGSLPGTSNTAATFNGTSSWVQLRDNAARAASESTVELWFNATANGSGGPLLGYQDKKLDAGPTSGAPILYLTADKRLVGQFGGIASSNPITTTSPVSVGWNHVVLSSTGAGQTLYLNGVKVGQANDRTVDGTSYVNQIGAAYASAPGSWPGWGTAPSRFFAGAIDEVAVYHYALDQTTVRDHYRAGVTVSNALTTMTTPGGRVAAQVTYNVGLDRVDTYTDSHGGTWRVSEPTVFGGGTDLRRTVEVSDPADRPYPFEYDALTGQLLRSATPLDGSPHTVPTESCAAPSPQDTSFCVVDHGDRDDPITIPGDALAIRSYSYDDRGFLNQFVDETNQTNKLTLDGRGNVTSNTTCRTISECHTTYWTYPATIQDPYDPRNNRPTAKRDARSSGPGDNTYLTSYNYDDKGRVQTKTVAGAGTTTYTYTSKGDLGIPGPSGKLLPAGLVSSVTDGRGETTFYNYYSTGDTASVSSPSGSRVQYDYDGVGRKVRETSYSDTFPGGVATVFGYDGESRQVTVTSPVTVDQVDGTRHQLRITNSYDADGNPTGAETKDLLTGDPARDTDVSYDEHGNPWNVVDAEDNETTFEFDRFGNKTSERDGNGRHFDYSYNARNQVTEKRLRKGSGAPATADADVVLDSYAYDQEGVLVSHTDAMGRTTRYTHYNDGLLFQKILQNFHGPDGTVRDFVLEENTYDGVGNRTRQVTADRTRTTDNTYDSASRVASTVDDPGGLKRKTAYTYDPNGNVTGVTRSGLDLQPSGAPVTRVTRMTYDDGGNLVRQEVTGDGDTRVTTHTYDQRGLLTGTTDPRGNAGGDPAAYTTTYQNDELGRQVRTTKPSVTAETFGRTPTTTRPTITVGYNAFGEAVANRDESGNVRSASYDRLGQLVAERAPAYTSVGANSPIVPTTRVTYDRVGNLVQTVDPLNHVSNFTYDALDRVITADGPGATDAERALYSYTYALSGEILSQTDPVGAVTTVTYDDLDRVITKTDVERNAGNSNFTTTFQYDPAGNLTRTTTPGGVVTTTSYSNADEPLMTASAGTASTFRYDFLGRRVSERLGPQDQKPDSVYRTATATYDQSGQVTTQTDYDTDGTTPLRTRTSTYDKAGNRVRATDAYKHPVTFTYDAANRLVTQQEKVSGPDEGNPNDPGPLNWIEISFGYDAAGNRTRATDGRGNATFTTFNALNLPESVIEPATRAHPDLADRAWTTSYDARGAAVRLTAPGGVVRTRTYDAGGRMVAEDGTGGDSSKTPEAHRTLTYDTAGQLVGVNTPSGDNKFTYNDRGDLVVAAGPSGTASFRYNADDQILDRVDASGSASFTYMEGRLSTATHTGTGTIQRFGYNGTGNLETIDYGQGRVRTFRYDVLGRLTSDTLGNPRGGRGISTTYTYDLNDRITTRIAAGTTQPGTSTYTHDQIGRLTSWVDELGNNTAYTWDNAGNRLQAGRKLAVFDERNRLLTDGDYIYEYTSRGTLSSRSSSGKVDEYLFDAFDRMVGAGVATYTYDGLDRAASHSGQAFTYAGLSDDPIADGTEKYSRMPDGELLGVTRDDDKRPWLAVTDQHGDVVTGFDAGASALRFTNSTGYDPFGEVLYRRGATSRVGFQGDWTDPATELVNMGARWANPGAGAFASRDSIDDLETGGPSVRANRYTYGGADPIDAVDPDGHSWFSRAWNTVKGAANTVADTAKSAEHKVADAASTAAIWVADHQADIAGIAVNILVNVGCDAVVGESVVGVVGCAALAGVAGSLTHDLIEGGHTPNEMLRNALVEGAINGASAGVLDGMGSLVSSAIRKAAGGAATAGETAVRDVAEAAARDAEAGAAKAGADSAAESAAADSAAGGAESEAADAADVADAAEPEECNSFAPDTPVLMADGSQKQISRIQPGEQVMATDPTTGRTAGREVTDTIVGQGDKNLVRITVDTDGAAGEATGTVVATDAHPFWVQERNAWVDATDLRPGELLRTSAGTYVQITAVQRWTERGQRVHNLTVDEIHTYYVVTGGTPVLVHNVKCPQGKIAKAKAKAKRAKAYENARKFDIDDPALTDAQRDGIQKRWKELKSSWSKVAKGVKGKASEFAKGLKAKLYAKLKELYNGNLVCENPECQRILRPPTQSKKGTLTDILEARGDHRFPHAKGGKGVEGNFQILCVICNAIKSKKFPWKPTVPHAKGA</sequence>
<feature type="compositionally biased region" description="Polar residues" evidence="2">
    <location>
        <begin position="1401"/>
        <end position="1411"/>
    </location>
</feature>
<feature type="region of interest" description="Disordered" evidence="2">
    <location>
        <begin position="85"/>
        <end position="121"/>
    </location>
</feature>
<dbReference type="NCBIfam" id="TIGR01643">
    <property type="entry name" value="YD_repeat_2x"/>
    <property type="match status" value="5"/>
</dbReference>
<dbReference type="InterPro" id="IPR031325">
    <property type="entry name" value="RHS_repeat"/>
</dbReference>
<dbReference type="RefSeq" id="WP_209638438.1">
    <property type="nucleotide sequence ID" value="NZ_JAGINW010000001.1"/>
</dbReference>
<feature type="compositionally biased region" description="Basic and acidic residues" evidence="2">
    <location>
        <begin position="1557"/>
        <end position="1566"/>
    </location>
</feature>
<organism evidence="4 5">
    <name type="scientific">Kibdelosporangium banguiense</name>
    <dbReference type="NCBI Taxonomy" id="1365924"/>
    <lineage>
        <taxon>Bacteria</taxon>
        <taxon>Bacillati</taxon>
        <taxon>Actinomycetota</taxon>
        <taxon>Actinomycetes</taxon>
        <taxon>Pseudonocardiales</taxon>
        <taxon>Pseudonocardiaceae</taxon>
        <taxon>Kibdelosporangium</taxon>
    </lineage>
</organism>
<evidence type="ECO:0000259" key="3">
    <source>
        <dbReference type="SMART" id="SM00306"/>
    </source>
</evidence>
<dbReference type="InterPro" id="IPR036844">
    <property type="entry name" value="Hint_dom_sf"/>
</dbReference>
<evidence type="ECO:0000313" key="5">
    <source>
        <dbReference type="Proteomes" id="UP001519332"/>
    </source>
</evidence>
<feature type="domain" description="Hint" evidence="3">
    <location>
        <begin position="2862"/>
        <end position="2967"/>
    </location>
</feature>
<dbReference type="PANTHER" id="PTHR32305">
    <property type="match status" value="1"/>
</dbReference>
<evidence type="ECO:0000256" key="1">
    <source>
        <dbReference type="ARBA" id="ARBA00022737"/>
    </source>
</evidence>
<dbReference type="Pfam" id="PF07591">
    <property type="entry name" value="PT-HINT"/>
    <property type="match status" value="1"/>
</dbReference>
<reference evidence="4 5" key="1">
    <citation type="submission" date="2021-03" db="EMBL/GenBank/DDBJ databases">
        <title>Sequencing the genomes of 1000 actinobacteria strains.</title>
        <authorList>
            <person name="Klenk H.-P."/>
        </authorList>
    </citation>
    <scope>NUCLEOTIDE SEQUENCE [LARGE SCALE GENOMIC DNA]</scope>
    <source>
        <strain evidence="4 5">DSM 46670</strain>
    </source>
</reference>
<feature type="region of interest" description="Disordered" evidence="2">
    <location>
        <begin position="1714"/>
        <end position="1736"/>
    </location>
</feature>
<evidence type="ECO:0000313" key="4">
    <source>
        <dbReference type="EMBL" id="MBP2322765.1"/>
    </source>
</evidence>
<dbReference type="InterPro" id="IPR056823">
    <property type="entry name" value="TEN-like_YD-shell"/>
</dbReference>
<evidence type="ECO:0000256" key="2">
    <source>
        <dbReference type="SAM" id="MobiDB-lite"/>
    </source>
</evidence>
<dbReference type="InterPro" id="IPR003587">
    <property type="entry name" value="Hint_dom_N"/>
</dbReference>
<dbReference type="Gene3D" id="2.180.10.10">
    <property type="entry name" value="RHS repeat-associated core"/>
    <property type="match status" value="5"/>
</dbReference>
<feature type="region of interest" description="Disordered" evidence="2">
    <location>
        <begin position="27"/>
        <end position="64"/>
    </location>
</feature>
<dbReference type="Gene3D" id="2.60.120.200">
    <property type="match status" value="1"/>
</dbReference>
<dbReference type="SMART" id="SM00306">
    <property type="entry name" value="HintN"/>
    <property type="match status" value="1"/>
</dbReference>
<feature type="compositionally biased region" description="Basic and acidic residues" evidence="2">
    <location>
        <begin position="1383"/>
        <end position="1397"/>
    </location>
</feature>
<dbReference type="SUPFAM" id="SSF51294">
    <property type="entry name" value="Hedgehog/intein (Hint) domain"/>
    <property type="match status" value="1"/>
</dbReference>
<feature type="compositionally biased region" description="Low complexity" evidence="2">
    <location>
        <begin position="2835"/>
        <end position="2854"/>
    </location>
</feature>
<feature type="compositionally biased region" description="Polar residues" evidence="2">
    <location>
        <begin position="52"/>
        <end position="64"/>
    </location>
</feature>
<dbReference type="SUPFAM" id="SSF49899">
    <property type="entry name" value="Concanavalin A-like lectins/glucanases"/>
    <property type="match status" value="1"/>
</dbReference>
<dbReference type="Pfam" id="PF20148">
    <property type="entry name" value="DUF6531"/>
    <property type="match status" value="1"/>
</dbReference>
<feature type="compositionally biased region" description="Polar residues" evidence="2">
    <location>
        <begin position="1718"/>
        <end position="1729"/>
    </location>
</feature>
<dbReference type="InterPro" id="IPR022385">
    <property type="entry name" value="Rhs_assc_core"/>
</dbReference>
<feature type="region of interest" description="Disordered" evidence="2">
    <location>
        <begin position="1379"/>
        <end position="1411"/>
    </location>
</feature>
<feature type="region of interest" description="Disordered" evidence="2">
    <location>
        <begin position="2835"/>
        <end position="2901"/>
    </location>
</feature>
<comment type="caution">
    <text evidence="4">The sequence shown here is derived from an EMBL/GenBank/DDBJ whole genome shotgun (WGS) entry which is preliminary data.</text>
</comment>
<dbReference type="EMBL" id="JAGINW010000001">
    <property type="protein sequence ID" value="MBP2322765.1"/>
    <property type="molecule type" value="Genomic_DNA"/>
</dbReference>
<feature type="compositionally biased region" description="Low complexity" evidence="2">
    <location>
        <begin position="2088"/>
        <end position="2099"/>
    </location>
</feature>
<dbReference type="Gene3D" id="2.170.16.10">
    <property type="entry name" value="Hedgehog/Intein (Hint) domain"/>
    <property type="match status" value="1"/>
</dbReference>
<dbReference type="Pfam" id="PF13385">
    <property type="entry name" value="Laminin_G_3"/>
    <property type="match status" value="1"/>
</dbReference>
<dbReference type="InterPro" id="IPR050708">
    <property type="entry name" value="T6SS_VgrG/RHS"/>
</dbReference>